<comment type="cofactor">
    <cofactor evidence="4">
        <name>Zn(2+)</name>
        <dbReference type="ChEBI" id="CHEBI:29105"/>
    </cofactor>
</comment>
<dbReference type="EMBL" id="JBGUBD010000018">
    <property type="protein sequence ID" value="MFA9480324.1"/>
    <property type="molecule type" value="Genomic_DNA"/>
</dbReference>
<evidence type="ECO:0000256" key="4">
    <source>
        <dbReference type="RuleBase" id="RU361277"/>
    </source>
</evidence>
<dbReference type="Gene3D" id="3.40.50.720">
    <property type="entry name" value="NAD(P)-binding Rossmann-like Domain"/>
    <property type="match status" value="1"/>
</dbReference>
<dbReference type="PANTHER" id="PTHR43401">
    <property type="entry name" value="L-THREONINE 3-DEHYDROGENASE"/>
    <property type="match status" value="1"/>
</dbReference>
<keyword evidence="7" id="KW-1185">Reference proteome</keyword>
<sequence length="350" mass="36987">MNTTTMQAAVTTRWGKLELQSLAIPEPGPGQVRVRTTLAGICGSDLHIFQGHHPTAVSPIVQGHEFVGIVDAVGPDVPDEGETQVGRRVVVEPLISCGQCEACRRGLVHVCRKLKLLGIHEAGAFGEYFLAPAKKVIAVPDGLADALAALTEPFAVGMHVCRQGGVQTGDRALVVGAGPIGLIVAMVAQTAGAEVAVSEISEARLKQAAAFGFATIDARQDAAEQARERTDGDGFDVVFEVSGSEPGVALAIEAARVRGRLVQVGFFGKPPVADLFKLTLKELSLVGSRVYTEEDFRRTVRLLEQIVEKKRFDLEQLISGQTDLAGLEAAIGRMLAGEVSGKILVQPSNA</sequence>
<dbReference type="PANTHER" id="PTHR43401:SF2">
    <property type="entry name" value="L-THREONINE 3-DEHYDROGENASE"/>
    <property type="match status" value="1"/>
</dbReference>
<name>A0ABV4UBZ7_9BACT</name>
<dbReference type="Pfam" id="PF08240">
    <property type="entry name" value="ADH_N"/>
    <property type="match status" value="1"/>
</dbReference>
<keyword evidence="2 4" id="KW-0862">Zinc</keyword>
<dbReference type="SUPFAM" id="SSF50129">
    <property type="entry name" value="GroES-like"/>
    <property type="match status" value="1"/>
</dbReference>
<protein>
    <submittedName>
        <fullName evidence="6">Zinc-binding dehydrogenase</fullName>
    </submittedName>
</protein>
<dbReference type="PROSITE" id="PS00059">
    <property type="entry name" value="ADH_ZINC"/>
    <property type="match status" value="1"/>
</dbReference>
<dbReference type="RefSeq" id="WP_425347241.1">
    <property type="nucleotide sequence ID" value="NZ_JBGUBD010000018.1"/>
</dbReference>
<organism evidence="6 7">
    <name type="scientific">Natronomicrosphaera hydrolytica</name>
    <dbReference type="NCBI Taxonomy" id="3242702"/>
    <lineage>
        <taxon>Bacteria</taxon>
        <taxon>Pseudomonadati</taxon>
        <taxon>Planctomycetota</taxon>
        <taxon>Phycisphaerae</taxon>
        <taxon>Phycisphaerales</taxon>
        <taxon>Phycisphaeraceae</taxon>
        <taxon>Natronomicrosphaera</taxon>
    </lineage>
</organism>
<dbReference type="InterPro" id="IPR011032">
    <property type="entry name" value="GroES-like_sf"/>
</dbReference>
<dbReference type="InterPro" id="IPR013154">
    <property type="entry name" value="ADH-like_N"/>
</dbReference>
<dbReference type="Proteomes" id="UP001575105">
    <property type="component" value="Unassembled WGS sequence"/>
</dbReference>
<dbReference type="InterPro" id="IPR036291">
    <property type="entry name" value="NAD(P)-bd_dom_sf"/>
</dbReference>
<dbReference type="InterPro" id="IPR013149">
    <property type="entry name" value="ADH-like_C"/>
</dbReference>
<proteinExistence type="inferred from homology"/>
<dbReference type="InterPro" id="IPR002328">
    <property type="entry name" value="ADH_Zn_CS"/>
</dbReference>
<evidence type="ECO:0000256" key="3">
    <source>
        <dbReference type="ARBA" id="ARBA00023002"/>
    </source>
</evidence>
<dbReference type="SMART" id="SM00829">
    <property type="entry name" value="PKS_ER"/>
    <property type="match status" value="1"/>
</dbReference>
<dbReference type="Pfam" id="PF00107">
    <property type="entry name" value="ADH_zinc_N"/>
    <property type="match status" value="1"/>
</dbReference>
<comment type="similarity">
    <text evidence="4">Belongs to the zinc-containing alcohol dehydrogenase family.</text>
</comment>
<evidence type="ECO:0000259" key="5">
    <source>
        <dbReference type="SMART" id="SM00829"/>
    </source>
</evidence>
<dbReference type="SUPFAM" id="SSF51735">
    <property type="entry name" value="NAD(P)-binding Rossmann-fold domains"/>
    <property type="match status" value="1"/>
</dbReference>
<comment type="caution">
    <text evidence="6">The sequence shown here is derived from an EMBL/GenBank/DDBJ whole genome shotgun (WGS) entry which is preliminary data.</text>
</comment>
<gene>
    <name evidence="6" type="ORF">ACERK3_18795</name>
</gene>
<dbReference type="InterPro" id="IPR020843">
    <property type="entry name" value="ER"/>
</dbReference>
<evidence type="ECO:0000256" key="2">
    <source>
        <dbReference type="ARBA" id="ARBA00022833"/>
    </source>
</evidence>
<accession>A0ABV4UBZ7</accession>
<dbReference type="InterPro" id="IPR050129">
    <property type="entry name" value="Zn_alcohol_dh"/>
</dbReference>
<evidence type="ECO:0000256" key="1">
    <source>
        <dbReference type="ARBA" id="ARBA00022723"/>
    </source>
</evidence>
<dbReference type="Gene3D" id="3.90.180.10">
    <property type="entry name" value="Medium-chain alcohol dehydrogenases, catalytic domain"/>
    <property type="match status" value="1"/>
</dbReference>
<evidence type="ECO:0000313" key="6">
    <source>
        <dbReference type="EMBL" id="MFA9480324.1"/>
    </source>
</evidence>
<keyword evidence="1 4" id="KW-0479">Metal-binding</keyword>
<evidence type="ECO:0000313" key="7">
    <source>
        <dbReference type="Proteomes" id="UP001575105"/>
    </source>
</evidence>
<feature type="domain" description="Enoyl reductase (ER)" evidence="5">
    <location>
        <begin position="15"/>
        <end position="345"/>
    </location>
</feature>
<reference evidence="6 7" key="1">
    <citation type="submission" date="2024-08" db="EMBL/GenBank/DDBJ databases">
        <title>Whole-genome sequencing of halo(alkali)philic microorganisms from hypersaline lakes.</title>
        <authorList>
            <person name="Sorokin D.Y."/>
            <person name="Merkel A.Y."/>
            <person name="Messina E."/>
            <person name="Yakimov M."/>
        </authorList>
    </citation>
    <scope>NUCLEOTIDE SEQUENCE [LARGE SCALE GENOMIC DNA]</scope>
    <source>
        <strain evidence="6 7">AB-hyl4</strain>
    </source>
</reference>
<keyword evidence="3" id="KW-0560">Oxidoreductase</keyword>